<dbReference type="GO" id="GO:0070180">
    <property type="term" value="F:large ribosomal subunit rRNA binding"/>
    <property type="evidence" value="ECO:0007669"/>
    <property type="project" value="TreeGrafter"/>
</dbReference>
<dbReference type="InterPro" id="IPR036769">
    <property type="entry name" value="Ribosomal_uL11_C_sf"/>
</dbReference>
<dbReference type="PANTHER" id="PTHR11661">
    <property type="entry name" value="60S RIBOSOMAL PROTEIN L12"/>
    <property type="match status" value="1"/>
</dbReference>
<dbReference type="SMART" id="SM00649">
    <property type="entry name" value="RL11"/>
    <property type="match status" value="1"/>
</dbReference>
<evidence type="ECO:0000259" key="7">
    <source>
        <dbReference type="Pfam" id="PF03946"/>
    </source>
</evidence>
<dbReference type="OrthoDB" id="1091498at2759"/>
<keyword evidence="3 5" id="KW-0687">Ribonucleoprotein</keyword>
<dbReference type="NCBIfam" id="TIGR01632">
    <property type="entry name" value="L11_bact"/>
    <property type="match status" value="1"/>
</dbReference>
<dbReference type="Gene3D" id="1.10.10.250">
    <property type="entry name" value="Ribosomal protein L11, C-terminal domain"/>
    <property type="match status" value="1"/>
</dbReference>
<dbReference type="InterPro" id="IPR006519">
    <property type="entry name" value="Ribosomal_uL11_bac-typ"/>
</dbReference>
<dbReference type="FunFam" id="3.30.1550.10:FF:000005">
    <property type="entry name" value="50S ribosomal protein L11"/>
    <property type="match status" value="1"/>
</dbReference>
<dbReference type="AlphaFoldDB" id="A0A2T9YSC6"/>
<evidence type="ECO:0000259" key="6">
    <source>
        <dbReference type="Pfam" id="PF00298"/>
    </source>
</evidence>
<evidence type="ECO:0000313" key="8">
    <source>
        <dbReference type="EMBL" id="PVU95248.1"/>
    </source>
</evidence>
<evidence type="ECO:0000256" key="4">
    <source>
        <dbReference type="ARBA" id="ARBA00040104"/>
    </source>
</evidence>
<evidence type="ECO:0000256" key="3">
    <source>
        <dbReference type="ARBA" id="ARBA00023274"/>
    </source>
</evidence>
<dbReference type="GO" id="GO:0006412">
    <property type="term" value="P:translation"/>
    <property type="evidence" value="ECO:0007669"/>
    <property type="project" value="InterPro"/>
</dbReference>
<dbReference type="InterPro" id="IPR020783">
    <property type="entry name" value="Ribosomal_uL11_C"/>
</dbReference>
<dbReference type="Pfam" id="PF00298">
    <property type="entry name" value="Ribosomal_L11"/>
    <property type="match status" value="1"/>
</dbReference>
<sequence length="149" mass="15948">MSKKGGQKTSSAILKLLVPAQKASPSPPIGPALGQRGVKSMDFCKKFNDLTKEIVAETPIPTIITIKPDRTFSFIIKSPPTSYLLKKAAGIEKGAKKPGSETVGKISLKHVYEIGKLKQKDPGLQHVELESICKSVIGSARSIGIEVKP</sequence>
<protein>
    <recommendedName>
        <fullName evidence="4">Large ribosomal subunit protein uL11m</fullName>
    </recommendedName>
</protein>
<comment type="similarity">
    <text evidence="1 5">Belongs to the universal ribosomal protein uL11 family.</text>
</comment>
<reference evidence="8 9" key="1">
    <citation type="journal article" date="2018" name="MBio">
        <title>Comparative Genomics Reveals the Core Gene Toolbox for the Fungus-Insect Symbiosis.</title>
        <authorList>
            <person name="Wang Y."/>
            <person name="Stata M."/>
            <person name="Wang W."/>
            <person name="Stajich J.E."/>
            <person name="White M.M."/>
            <person name="Moncalvo J.M."/>
        </authorList>
    </citation>
    <scope>NUCLEOTIDE SEQUENCE [LARGE SCALE GENOMIC DNA]</scope>
    <source>
        <strain evidence="8 9">AUS-77-4</strain>
    </source>
</reference>
<name>A0A2T9YSC6_9FUNG</name>
<evidence type="ECO:0000313" key="9">
    <source>
        <dbReference type="Proteomes" id="UP000245699"/>
    </source>
</evidence>
<feature type="domain" description="Large ribosomal subunit protein uL11 C-terminal" evidence="6">
    <location>
        <begin position="77"/>
        <end position="147"/>
    </location>
</feature>
<dbReference type="STRING" id="61424.A0A2T9YSC6"/>
<dbReference type="InterPro" id="IPR036796">
    <property type="entry name" value="Ribosomal_uL11_N_sf"/>
</dbReference>
<dbReference type="Gene3D" id="3.30.1550.10">
    <property type="entry name" value="Ribosomal protein L11/L12, N-terminal domain"/>
    <property type="match status" value="1"/>
</dbReference>
<accession>A0A2T9YSC6</accession>
<feature type="domain" description="Large ribosomal subunit protein uL11 N-terminal" evidence="7">
    <location>
        <begin position="14"/>
        <end position="72"/>
    </location>
</feature>
<keyword evidence="2 5" id="KW-0689">Ribosomal protein</keyword>
<dbReference type="GO" id="GO:0005762">
    <property type="term" value="C:mitochondrial large ribosomal subunit"/>
    <property type="evidence" value="ECO:0007669"/>
    <property type="project" value="TreeGrafter"/>
</dbReference>
<dbReference type="PANTHER" id="PTHR11661:SF1">
    <property type="entry name" value="LARGE RIBOSOMAL SUBUNIT PROTEIN UL11M"/>
    <property type="match status" value="1"/>
</dbReference>
<proteinExistence type="inferred from homology"/>
<evidence type="ECO:0000256" key="2">
    <source>
        <dbReference type="ARBA" id="ARBA00022980"/>
    </source>
</evidence>
<keyword evidence="9" id="KW-1185">Reference proteome</keyword>
<dbReference type="InterPro" id="IPR000911">
    <property type="entry name" value="Ribosomal_uL11"/>
</dbReference>
<dbReference type="SUPFAM" id="SSF46906">
    <property type="entry name" value="Ribosomal protein L11, C-terminal domain"/>
    <property type="match status" value="1"/>
</dbReference>
<dbReference type="FunFam" id="1.10.10.250:FF:000003">
    <property type="entry name" value="Mitochondrial ribosomal protein L11"/>
    <property type="match status" value="1"/>
</dbReference>
<gene>
    <name evidence="8" type="ORF">BB559_002810</name>
</gene>
<dbReference type="HAMAP" id="MF_00736">
    <property type="entry name" value="Ribosomal_uL11"/>
    <property type="match status" value="1"/>
</dbReference>
<evidence type="ECO:0000256" key="5">
    <source>
        <dbReference type="RuleBase" id="RU003978"/>
    </source>
</evidence>
<dbReference type="EMBL" id="MBFT01000194">
    <property type="protein sequence ID" value="PVU95248.1"/>
    <property type="molecule type" value="Genomic_DNA"/>
</dbReference>
<organism evidence="8 9">
    <name type="scientific">Furculomyces boomerangus</name>
    <dbReference type="NCBI Taxonomy" id="61424"/>
    <lineage>
        <taxon>Eukaryota</taxon>
        <taxon>Fungi</taxon>
        <taxon>Fungi incertae sedis</taxon>
        <taxon>Zoopagomycota</taxon>
        <taxon>Kickxellomycotina</taxon>
        <taxon>Harpellomycetes</taxon>
        <taxon>Harpellales</taxon>
        <taxon>Harpellaceae</taxon>
        <taxon>Furculomyces</taxon>
    </lineage>
</organism>
<dbReference type="InterPro" id="IPR020784">
    <property type="entry name" value="Ribosomal_uL11_N"/>
</dbReference>
<dbReference type="CDD" id="cd00349">
    <property type="entry name" value="Ribosomal_L11"/>
    <property type="match status" value="1"/>
</dbReference>
<dbReference type="GO" id="GO:0003735">
    <property type="term" value="F:structural constituent of ribosome"/>
    <property type="evidence" value="ECO:0007669"/>
    <property type="project" value="InterPro"/>
</dbReference>
<evidence type="ECO:0000256" key="1">
    <source>
        <dbReference type="ARBA" id="ARBA00010537"/>
    </source>
</evidence>
<comment type="caution">
    <text evidence="8">The sequence shown here is derived from an EMBL/GenBank/DDBJ whole genome shotgun (WGS) entry which is preliminary data.</text>
</comment>
<dbReference type="Proteomes" id="UP000245699">
    <property type="component" value="Unassembled WGS sequence"/>
</dbReference>
<dbReference type="Pfam" id="PF03946">
    <property type="entry name" value="Ribosomal_L11_N"/>
    <property type="match status" value="1"/>
</dbReference>
<dbReference type="SUPFAM" id="SSF54747">
    <property type="entry name" value="Ribosomal L11/L12e N-terminal domain"/>
    <property type="match status" value="1"/>
</dbReference>